<feature type="compositionally biased region" description="Basic residues" evidence="1">
    <location>
        <begin position="1"/>
        <end position="10"/>
    </location>
</feature>
<accession>A0A0V0GM38</accession>
<name>A0A0V0GM38_SOLCH</name>
<protein>
    <submittedName>
        <fullName evidence="2">Putative ovule protein</fullName>
    </submittedName>
</protein>
<evidence type="ECO:0000313" key="2">
    <source>
        <dbReference type="EMBL" id="JAP09048.1"/>
    </source>
</evidence>
<dbReference type="EMBL" id="GEDG01035771">
    <property type="protein sequence ID" value="JAP09048.1"/>
    <property type="molecule type" value="Transcribed_RNA"/>
</dbReference>
<sequence length="63" mass="7248">MEEINRKKKLGFPFISSNTDEETGKGNQNQALHFTNHSKGNKIHKAKKNEKFALLKDQDFTSK</sequence>
<dbReference type="AlphaFoldDB" id="A0A0V0GM38"/>
<organism evidence="2">
    <name type="scientific">Solanum chacoense</name>
    <name type="common">Chaco potato</name>
    <dbReference type="NCBI Taxonomy" id="4108"/>
    <lineage>
        <taxon>Eukaryota</taxon>
        <taxon>Viridiplantae</taxon>
        <taxon>Streptophyta</taxon>
        <taxon>Embryophyta</taxon>
        <taxon>Tracheophyta</taxon>
        <taxon>Spermatophyta</taxon>
        <taxon>Magnoliopsida</taxon>
        <taxon>eudicotyledons</taxon>
        <taxon>Gunneridae</taxon>
        <taxon>Pentapetalae</taxon>
        <taxon>asterids</taxon>
        <taxon>lamiids</taxon>
        <taxon>Solanales</taxon>
        <taxon>Solanaceae</taxon>
        <taxon>Solanoideae</taxon>
        <taxon>Solaneae</taxon>
        <taxon>Solanum</taxon>
    </lineage>
</organism>
<reference evidence="2" key="1">
    <citation type="submission" date="2015-12" db="EMBL/GenBank/DDBJ databases">
        <title>Gene expression during late stages of embryo sac development: a critical building block for successful pollen-pistil interactions.</title>
        <authorList>
            <person name="Liu Y."/>
            <person name="Joly V."/>
            <person name="Sabar M."/>
            <person name="Matton D.P."/>
        </authorList>
    </citation>
    <scope>NUCLEOTIDE SEQUENCE</scope>
</reference>
<proteinExistence type="predicted"/>
<feature type="region of interest" description="Disordered" evidence="1">
    <location>
        <begin position="1"/>
        <end position="28"/>
    </location>
</feature>
<evidence type="ECO:0000256" key="1">
    <source>
        <dbReference type="SAM" id="MobiDB-lite"/>
    </source>
</evidence>